<sequence length="148" mass="16123">MKGEEDARENMHLAATMAGISFTNSGTALAHALGHSFGSTHHVVHGTCVGLFLPYVIEFNSSDENASEKYARIARRLGYKDAISALRDLYRRIGQPLTVAEIGIPKDAYMKSLDSMVEKALADSELAFNPVIAGDEDVRSIYIKAYGD</sequence>
<organism evidence="2 3">
    <name type="scientific">Thermoplasma acidophilum (strain ATCC 25905 / DSM 1728 / JCM 9062 / NBRC 15155 / AMRC-C165)</name>
    <dbReference type="NCBI Taxonomy" id="273075"/>
    <lineage>
        <taxon>Archaea</taxon>
        <taxon>Methanobacteriati</taxon>
        <taxon>Thermoplasmatota</taxon>
        <taxon>Thermoplasmata</taxon>
        <taxon>Thermoplasmatales</taxon>
        <taxon>Thermoplasmataceae</taxon>
        <taxon>Thermoplasma</taxon>
    </lineage>
</organism>
<dbReference type="Gene3D" id="1.20.1090.10">
    <property type="entry name" value="Dehydroquinate synthase-like - alpha domain"/>
    <property type="match status" value="1"/>
</dbReference>
<dbReference type="InterPro" id="IPR056798">
    <property type="entry name" value="ADH_Fe_C"/>
</dbReference>
<evidence type="ECO:0000313" key="2">
    <source>
        <dbReference type="EMBL" id="CAC11962.1"/>
    </source>
</evidence>
<dbReference type="Pfam" id="PF25137">
    <property type="entry name" value="ADH_Fe_C"/>
    <property type="match status" value="1"/>
</dbReference>
<dbReference type="OrthoDB" id="57329at2157"/>
<dbReference type="Proteomes" id="UP000001024">
    <property type="component" value="Chromosome"/>
</dbReference>
<dbReference type="EnsemblBacteria" id="CAC11962">
    <property type="protein sequence ID" value="CAC11962"/>
    <property type="gene ID" value="CAC11962"/>
</dbReference>
<dbReference type="KEGG" id="tac:Ta0833"/>
<keyword evidence="3" id="KW-1185">Reference proteome</keyword>
<dbReference type="RefSeq" id="WP_048161824.1">
    <property type="nucleotide sequence ID" value="NC_002578.1"/>
</dbReference>
<dbReference type="InterPro" id="IPR039697">
    <property type="entry name" value="Alcohol_dehydrogenase_Fe"/>
</dbReference>
<dbReference type="EMBL" id="AL445065">
    <property type="protein sequence ID" value="CAC11962.1"/>
    <property type="molecule type" value="Genomic_DNA"/>
</dbReference>
<dbReference type="PANTHER" id="PTHR11496">
    <property type="entry name" value="ALCOHOL DEHYDROGENASE"/>
    <property type="match status" value="1"/>
</dbReference>
<proteinExistence type="predicted"/>
<name>Q9HJX9_THEAC</name>
<protein>
    <submittedName>
        <fullName evidence="2">NADPH-dependent butanol dehydrogenase related protein</fullName>
    </submittedName>
</protein>
<evidence type="ECO:0000313" key="3">
    <source>
        <dbReference type="Proteomes" id="UP000001024"/>
    </source>
</evidence>
<dbReference type="SUPFAM" id="SSF56796">
    <property type="entry name" value="Dehydroquinate synthase-like"/>
    <property type="match status" value="1"/>
</dbReference>
<feature type="domain" description="Fe-containing alcohol dehydrogenase-like C-terminal" evidence="1">
    <location>
        <begin position="5"/>
        <end position="146"/>
    </location>
</feature>
<dbReference type="InParanoid" id="Q9HJX9"/>
<evidence type="ECO:0000259" key="1">
    <source>
        <dbReference type="Pfam" id="PF25137"/>
    </source>
</evidence>
<dbReference type="AlphaFoldDB" id="Q9HJX9"/>
<accession>Q9HJX9</accession>
<dbReference type="STRING" id="273075.gene:9572047"/>
<dbReference type="PANTHER" id="PTHR11496:SF83">
    <property type="entry name" value="HYDROXYACID-OXOACID TRANSHYDROGENASE, MITOCHONDRIAL"/>
    <property type="match status" value="1"/>
</dbReference>
<gene>
    <name evidence="2" type="ordered locus">Ta0833</name>
</gene>
<dbReference type="HOGENOM" id="CLU_1754800_0_0_2"/>
<dbReference type="GO" id="GO:0004022">
    <property type="term" value="F:alcohol dehydrogenase (NAD+) activity"/>
    <property type="evidence" value="ECO:0007669"/>
    <property type="project" value="TreeGrafter"/>
</dbReference>
<reference evidence="2 3" key="1">
    <citation type="journal article" date="2000" name="Nature">
        <title>The genome sequence of the thermoacidophilic scavenger Thermoplasma acidophilum.</title>
        <authorList>
            <person name="Ruepp A."/>
            <person name="Graml W."/>
            <person name="Santos-Martinez M.L."/>
            <person name="Koretke K.K."/>
            <person name="Volker C."/>
            <person name="Mewes H.W."/>
            <person name="Frishman D."/>
            <person name="Stocker S."/>
            <person name="Lupas A.N."/>
            <person name="Baumeister W."/>
        </authorList>
    </citation>
    <scope>NUCLEOTIDE SEQUENCE [LARGE SCALE GENOMIC DNA]</scope>
    <source>
        <strain evidence="3">ATCC 25905 / DSM 1728 / JCM 9062 / NBRC 15155 / AMRC-C165</strain>
    </source>
</reference>